<dbReference type="InterPro" id="IPR027417">
    <property type="entry name" value="P-loop_NTPase"/>
</dbReference>
<feature type="binding site" evidence="9">
    <location>
        <position position="948"/>
    </location>
    <ligand>
        <name>substrate</name>
    </ligand>
</feature>
<dbReference type="Gene3D" id="3.20.20.240">
    <property type="entry name" value="Methylmalonyl-CoA mutase"/>
    <property type="match status" value="1"/>
</dbReference>
<feature type="binding site" evidence="9">
    <location>
        <position position="258"/>
    </location>
    <ligand>
        <name>Mg(2+)</name>
        <dbReference type="ChEBI" id="CHEBI:18420"/>
        <label>2</label>
    </ligand>
</feature>
<comment type="similarity">
    <text evidence="9">Belongs to the IcmF family.</text>
</comment>
<evidence type="ECO:0000313" key="11">
    <source>
        <dbReference type="EMBL" id="NJX14360.1"/>
    </source>
</evidence>
<dbReference type="PANTHER" id="PTHR43087:SF1">
    <property type="entry name" value="LAO_AO TRANSPORT SYSTEM ATPASE"/>
    <property type="match status" value="1"/>
</dbReference>
<proteinExistence type="inferred from homology"/>
<comment type="caution">
    <text evidence="9">Lacks conserved residue(s) required for the propagation of feature annotation.</text>
</comment>
<dbReference type="PANTHER" id="PTHR43087">
    <property type="entry name" value="LYSINE/ARGININE/ORNITHINE TRANSPORT SYSTEM KINASE"/>
    <property type="match status" value="1"/>
</dbReference>
<keyword evidence="5 9" id="KW-0342">GTP-binding</keyword>
<organism evidence="11 12">
    <name type="scientific">Tamlana crocina</name>
    <dbReference type="NCBI Taxonomy" id="393006"/>
    <lineage>
        <taxon>Bacteria</taxon>
        <taxon>Pseudomonadati</taxon>
        <taxon>Bacteroidota</taxon>
        <taxon>Flavobacteriia</taxon>
        <taxon>Flavobacteriales</taxon>
        <taxon>Flavobacteriaceae</taxon>
        <taxon>Tamlana</taxon>
    </lineage>
</organism>
<dbReference type="Pfam" id="PF02310">
    <property type="entry name" value="B12-binding"/>
    <property type="match status" value="1"/>
</dbReference>
<feature type="binding site" evidence="9">
    <location>
        <position position="271"/>
    </location>
    <ligand>
        <name>Mg(2+)</name>
        <dbReference type="ChEBI" id="CHEBI:18420"/>
        <label>1</label>
        <note>catalytic</note>
    </ligand>
</feature>
<dbReference type="InterPro" id="IPR033669">
    <property type="entry name" value="IcmF"/>
</dbReference>
<feature type="binding site" evidence="9">
    <location>
        <position position="667"/>
    </location>
    <ligand>
        <name>substrate</name>
    </ligand>
</feature>
<evidence type="ECO:0000259" key="10">
    <source>
        <dbReference type="PROSITE" id="PS51332"/>
    </source>
</evidence>
<dbReference type="InterPro" id="IPR006099">
    <property type="entry name" value="MeMalonylCoA_mutase_a/b_cat"/>
</dbReference>
<feature type="binding site" evidence="9">
    <location>
        <position position="257"/>
    </location>
    <ligand>
        <name>Mg(2+)</name>
        <dbReference type="ChEBI" id="CHEBI:18420"/>
        <label>2</label>
    </ligand>
</feature>
<feature type="binding site" evidence="9">
    <location>
        <position position="908"/>
    </location>
    <ligand>
        <name>substrate</name>
    </ligand>
</feature>
<keyword evidence="8 9" id="KW-0170">Cobalt</keyword>
<dbReference type="InterPro" id="IPR052040">
    <property type="entry name" value="GTPase/Isobutyryl-CoA_mutase"/>
</dbReference>
<evidence type="ECO:0000256" key="9">
    <source>
        <dbReference type="HAMAP-Rule" id="MF_02050"/>
    </source>
</evidence>
<feature type="domain" description="B12-binding" evidence="10">
    <location>
        <begin position="12"/>
        <end position="150"/>
    </location>
</feature>
<dbReference type="HAMAP" id="MF_02050">
    <property type="entry name" value="IcmF"/>
    <property type="match status" value="1"/>
</dbReference>
<evidence type="ECO:0000256" key="6">
    <source>
        <dbReference type="ARBA" id="ARBA00023186"/>
    </source>
</evidence>
<sequence length="1178" mass="132142">MKQQEPYKPKHHVRIVTAASLFDGHDASINIMRRIIQATGVEVIHLGHDRSVEEVVNTAIQEDVQAICLTSYQGGHTEYFKYMHDLLKEKGAGHIKIFGGGGGVILPSEIKELMEYGIARIYSPDDGREMGLQGMINDLVERASPNPSEGGEHIVPHNYDASNFLNLAPEKILDKLKNKDNNTIARLISLAENNHKDFKALFSSLSKGSPPLEGLGEASPVLGITGTGGAGKSSLVDELVRRFLKDFPKKTVGIISVDPSKRKTGGALLGDRIRMNAINNPRVYMRSLATRQSNLALSKHVSEAIQVLKAAAFDLIILETSGIGQSDTEITEHSNVSLYVMTPEFGAATQLEKIDMLDFADLVAINKFDKRGAQDALRDVKKQYMRNHNLWDVSQDDLPVFGTIASQFNDPGMNHLYQAIILKLNEKTNANLKSSFSISPENSEKLYIIPPSRVRYLSEIAENNRTYDQQANEQVEVAQKLYGIYKTIESVSNIISSETKPSFLNKHGLNSDEIFRQAQNDKNTVDSSTVENKEFLKLLFKEFDRIKQQLKPKHWEMILEWEDKLNRYKNPVYSFKVRDKEINIETHIKSLSHTQIPKVALPKYQAWGDILRWCLQENVPGEFPFTAGLYPFKRTGEDPTRMFAGEGGPERTNRRFHYVSAGLPAKRLSTAFDSVTLYGNDPDYRPDIYGKIGNAGVSICCLDDAKKLYSGFNLADAMTSVSMTINGPAPMLLGFFMNAAIDQQCEIYIKENGLEDEVETQIAKIYKGKERPKYNGALPEGNNGLGLMLLGVTGDQVLPAEVYNKIKKATLSQVRGTVQADILKEDQAQNTCIFSTEFALRLMGDVQEYFIQNQVRNFYSVSISGYHIAEAGANPITQLALTLSNGFTYVEYYLSRGMDINKFGPNLSFFFSNGIDPEYAVIGRVARKIWAKAMKYKYGANARAQMLKYHIQTSGRSLHAQEIDFNDIRTTLQALYAIYDNCNSLHTNAYDEAITTPTEESVRRAMAIQLIINKELGLAKNENPIQGAFIIEELTDLVEEAVLLEFDRITERGGVLGAMETMYQRSKIQEESLHYETLKHSGDYPIIGVNTFLSSKGSPTVLPMEVIRATDEEKKFQIETLQNLHKHQQSENLLKSLQKQAINNENIFESLMEVCKVCSLGQITQALFEVGGQYRRNM</sequence>
<dbReference type="Pfam" id="PF01642">
    <property type="entry name" value="MM_CoA_mutase"/>
    <property type="match status" value="2"/>
</dbReference>
<evidence type="ECO:0000256" key="4">
    <source>
        <dbReference type="ARBA" id="ARBA00022801"/>
    </source>
</evidence>
<dbReference type="InterPro" id="IPR006158">
    <property type="entry name" value="Cobalamin-bd"/>
</dbReference>
<dbReference type="Gene3D" id="3.40.50.280">
    <property type="entry name" value="Cobalamin-binding domain"/>
    <property type="match status" value="1"/>
</dbReference>
<evidence type="ECO:0000256" key="5">
    <source>
        <dbReference type="ARBA" id="ARBA00023134"/>
    </source>
</evidence>
<dbReference type="InterPro" id="IPR036724">
    <property type="entry name" value="Cobalamin-bd_sf"/>
</dbReference>
<keyword evidence="12" id="KW-1185">Reference proteome</keyword>
<protein>
    <recommendedName>
        <fullName evidence="9">Fused isobutyryl-CoA mutase</fullName>
    </recommendedName>
    <domain>
        <recommendedName>
            <fullName evidence="9">Isobutyryl-CoA mutase</fullName>
            <shortName evidence="9">ICM</shortName>
            <ecNumber evidence="9">5.4.99.13</ecNumber>
        </recommendedName>
    </domain>
    <domain>
        <recommendedName>
            <fullName evidence="9">P-loop GTPase</fullName>
            <ecNumber evidence="9">3.6.5.-</ecNumber>
        </recommendedName>
        <alternativeName>
            <fullName evidence="9">G-protein chaperone</fullName>
        </alternativeName>
    </domain>
</protein>
<comment type="caution">
    <text evidence="11">The sequence shown here is derived from an EMBL/GenBank/DDBJ whole genome shotgun (WGS) entry which is preliminary data.</text>
</comment>
<gene>
    <name evidence="9" type="primary">icmF</name>
    <name evidence="11" type="ORF">HC176_02520</name>
</gene>
<feature type="binding site" description="axial binding residue" evidence="9">
    <location>
        <position position="25"/>
    </location>
    <ligand>
        <name>adenosylcob(III)alamin</name>
        <dbReference type="ChEBI" id="CHEBI:18408"/>
    </ligand>
    <ligandPart>
        <name>Co</name>
        <dbReference type="ChEBI" id="CHEBI:27638"/>
    </ligandPart>
</feature>
<keyword evidence="9" id="KW-0479">Metal-binding</keyword>
<feature type="binding site" evidence="9">
    <location>
        <begin position="229"/>
        <end position="234"/>
    </location>
    <ligand>
        <name>GTP</name>
        <dbReference type="ChEBI" id="CHEBI:37565"/>
    </ligand>
</feature>
<feature type="binding site" evidence="9">
    <location>
        <position position="320"/>
    </location>
    <ligand>
        <name>Mg(2+)</name>
        <dbReference type="ChEBI" id="CHEBI:18420"/>
        <label>2</label>
    </ligand>
</feature>
<feature type="binding site" evidence="9">
    <location>
        <position position="271"/>
    </location>
    <ligand>
        <name>Mg(2+)</name>
        <dbReference type="ChEBI" id="CHEBI:18420"/>
        <label>2</label>
    </ligand>
</feature>
<evidence type="ECO:0000256" key="3">
    <source>
        <dbReference type="ARBA" id="ARBA00022741"/>
    </source>
</evidence>
<feature type="binding site" evidence="9">
    <location>
        <position position="319"/>
    </location>
    <ligand>
        <name>Mg(2+)</name>
        <dbReference type="ChEBI" id="CHEBI:18420"/>
        <label>2</label>
    </ligand>
</feature>
<keyword evidence="4 9" id="KW-0378">Hydrolase</keyword>
<feature type="binding site" evidence="9">
    <location>
        <position position="233"/>
    </location>
    <ligand>
        <name>Mg(2+)</name>
        <dbReference type="ChEBI" id="CHEBI:18420"/>
        <label>1</label>
        <note>catalytic</note>
    </ligand>
</feature>
<feature type="binding site" evidence="9">
    <location>
        <position position="815"/>
    </location>
    <ligand>
        <name>substrate</name>
    </ligand>
</feature>
<dbReference type="SUPFAM" id="SSF52242">
    <property type="entry name" value="Cobalamin (vitamin B12)-binding domain"/>
    <property type="match status" value="1"/>
</dbReference>
<name>A0ABX1D7X2_9FLAO</name>
<dbReference type="RefSeq" id="WP_167916602.1">
    <property type="nucleotide sequence ID" value="NZ_JAAVJS010000002.1"/>
</dbReference>
<feature type="binding site" evidence="9">
    <location>
        <position position="859"/>
    </location>
    <ligand>
        <name>substrate</name>
    </ligand>
</feature>
<keyword evidence="7 9" id="KW-0413">Isomerase</keyword>
<dbReference type="SUPFAM" id="SSF51703">
    <property type="entry name" value="Cobalamin (vitamin B12)-dependent enzymes"/>
    <property type="match status" value="1"/>
</dbReference>
<comment type="function">
    <text evidence="9">Catalyzes the reversible interconversion of isobutyryl-CoA and n-butyryl-CoA, using radical chemistry. Also exhibits GTPase activity, associated with its G-protein domain (MeaI) that functions as a chaperone that assists cofactor delivery and proper holo-enzyme assembly.</text>
</comment>
<keyword evidence="9" id="KW-0460">Magnesium</keyword>
<evidence type="ECO:0000256" key="8">
    <source>
        <dbReference type="ARBA" id="ARBA00023285"/>
    </source>
</evidence>
<feature type="binding site" evidence="9">
    <location>
        <position position="1060"/>
    </location>
    <ligand>
        <name>GTP</name>
        <dbReference type="ChEBI" id="CHEBI:37565"/>
    </ligand>
</feature>
<dbReference type="CDD" id="cd02071">
    <property type="entry name" value="MM_CoA_mut_B12_BD"/>
    <property type="match status" value="1"/>
</dbReference>
<evidence type="ECO:0000256" key="1">
    <source>
        <dbReference type="ARBA" id="ARBA00001922"/>
    </source>
</evidence>
<dbReference type="InterPro" id="IPR016176">
    <property type="entry name" value="Cbl-dep_enz_cat"/>
</dbReference>
<feature type="binding site" evidence="9">
    <location>
        <position position="319"/>
    </location>
    <ligand>
        <name>Mg(2+)</name>
        <dbReference type="ChEBI" id="CHEBI:18420"/>
        <label>1</label>
        <note>catalytic</note>
    </ligand>
</feature>
<dbReference type="PROSITE" id="PS51332">
    <property type="entry name" value="B12_BINDING"/>
    <property type="match status" value="1"/>
</dbReference>
<dbReference type="Proteomes" id="UP000760545">
    <property type="component" value="Unassembled WGS sequence"/>
</dbReference>
<comment type="catalytic activity">
    <reaction evidence="9">
        <text>2-methylpropanoyl-CoA = butanoyl-CoA</text>
        <dbReference type="Rhea" id="RHEA:13141"/>
        <dbReference type="ChEBI" id="CHEBI:57338"/>
        <dbReference type="ChEBI" id="CHEBI:57371"/>
        <dbReference type="EC" id="5.4.99.13"/>
    </reaction>
</comment>
<evidence type="ECO:0000256" key="2">
    <source>
        <dbReference type="ARBA" id="ARBA00022628"/>
    </source>
</evidence>
<dbReference type="EMBL" id="JAAVJS010000002">
    <property type="protein sequence ID" value="NJX14360.1"/>
    <property type="molecule type" value="Genomic_DNA"/>
</dbReference>
<keyword evidence="9" id="KW-0511">Multifunctional enzyme</keyword>
<keyword evidence="6 9" id="KW-0143">Chaperone</keyword>
<keyword evidence="2 9" id="KW-0846">Cobalamin</keyword>
<dbReference type="EC" id="3.6.5.-" evidence="9"/>
<accession>A0ABX1D7X2</accession>
<feature type="binding site" evidence="9">
    <location>
        <position position="632"/>
    </location>
    <ligand>
        <name>substrate</name>
    </ligand>
</feature>
<comment type="cofactor">
    <cofactor evidence="9">
        <name>Mg(2+)</name>
        <dbReference type="ChEBI" id="CHEBI:18420"/>
    </cofactor>
</comment>
<feature type="binding site" evidence="9">
    <location>
        <position position="1177"/>
    </location>
    <ligand>
        <name>GTP</name>
        <dbReference type="ChEBI" id="CHEBI:37565"/>
    </ligand>
</feature>
<feature type="binding site" evidence="9">
    <location>
        <position position="943"/>
    </location>
    <ligand>
        <name>substrate</name>
    </ligand>
</feature>
<feature type="binding site" evidence="9">
    <location>
        <position position="274"/>
    </location>
    <ligand>
        <name>GTP</name>
        <dbReference type="ChEBI" id="CHEBI:37565"/>
    </ligand>
</feature>
<reference evidence="11 12" key="1">
    <citation type="submission" date="2020-03" db="EMBL/GenBank/DDBJ databases">
        <title>Tamlana sp. nov, isolated from XXX.</title>
        <authorList>
            <person name="Cao W.R."/>
        </authorList>
    </citation>
    <scope>NUCLEOTIDE SEQUENCE [LARGE SCALE GENOMIC DNA]</scope>
    <source>
        <strain evidence="11 12">HST1-43</strain>
    </source>
</reference>
<comment type="subunit">
    <text evidence="9">Homodimer.</text>
</comment>
<evidence type="ECO:0000313" key="12">
    <source>
        <dbReference type="Proteomes" id="UP000760545"/>
    </source>
</evidence>
<comment type="cofactor">
    <cofactor evidence="1 9">
        <name>adenosylcob(III)alamin</name>
        <dbReference type="ChEBI" id="CHEBI:18408"/>
    </cofactor>
</comment>
<keyword evidence="3 9" id="KW-0547">Nucleotide-binding</keyword>
<comment type="domain">
    <text evidence="9">Is composed of four functional domains: the N-terminal 5'-deoxyadenosylcobalamin binding region that is homologous to the small subunit of ICM (IcmB), a middle P-loop GTPase domain (MeaI) that likely acts as a chaperone for ICM, a structured linker region involved in dimer formation, and a C-terminal part that is homologous to the large substrate-binding subunit of ICM (IcmA).</text>
</comment>
<feature type="binding site" evidence="9">
    <location>
        <begin position="366"/>
        <end position="369"/>
    </location>
    <ligand>
        <name>GTP</name>
        <dbReference type="ChEBI" id="CHEBI:37565"/>
    </ligand>
</feature>
<comment type="catalytic activity">
    <reaction evidence="9">
        <text>GTP + H2O = GDP + phosphate + H(+)</text>
        <dbReference type="Rhea" id="RHEA:19669"/>
        <dbReference type="ChEBI" id="CHEBI:15377"/>
        <dbReference type="ChEBI" id="CHEBI:15378"/>
        <dbReference type="ChEBI" id="CHEBI:37565"/>
        <dbReference type="ChEBI" id="CHEBI:43474"/>
        <dbReference type="ChEBI" id="CHEBI:58189"/>
    </reaction>
</comment>
<dbReference type="EC" id="5.4.99.13" evidence="9"/>
<dbReference type="Gene3D" id="3.40.50.300">
    <property type="entry name" value="P-loop containing nucleotide triphosphate hydrolases"/>
    <property type="match status" value="1"/>
</dbReference>
<dbReference type="SUPFAM" id="SSF52540">
    <property type="entry name" value="P-loop containing nucleoside triphosphate hydrolases"/>
    <property type="match status" value="1"/>
</dbReference>
<dbReference type="Pfam" id="PF03308">
    <property type="entry name" value="MeaB"/>
    <property type="match status" value="1"/>
</dbReference>
<evidence type="ECO:0000256" key="7">
    <source>
        <dbReference type="ARBA" id="ARBA00023235"/>
    </source>
</evidence>